<evidence type="ECO:0000256" key="3">
    <source>
        <dbReference type="ARBA" id="ARBA00022737"/>
    </source>
</evidence>
<dbReference type="InterPro" id="IPR036236">
    <property type="entry name" value="Znf_C2H2_sf"/>
</dbReference>
<evidence type="ECO:0000256" key="7">
    <source>
        <dbReference type="ARBA" id="ARBA00023125"/>
    </source>
</evidence>
<evidence type="ECO:0000256" key="5">
    <source>
        <dbReference type="ARBA" id="ARBA00022833"/>
    </source>
</evidence>
<evidence type="ECO:0000256" key="1">
    <source>
        <dbReference type="ARBA" id="ARBA00004123"/>
    </source>
</evidence>
<name>A0A9W9A733_9AGAR</name>
<dbReference type="OrthoDB" id="6077919at2759"/>
<feature type="compositionally biased region" description="Low complexity" evidence="11">
    <location>
        <begin position="11"/>
        <end position="23"/>
    </location>
</feature>
<evidence type="ECO:0000256" key="11">
    <source>
        <dbReference type="SAM" id="MobiDB-lite"/>
    </source>
</evidence>
<dbReference type="GO" id="GO:0000785">
    <property type="term" value="C:chromatin"/>
    <property type="evidence" value="ECO:0007669"/>
    <property type="project" value="TreeGrafter"/>
</dbReference>
<feature type="compositionally biased region" description="Low complexity" evidence="11">
    <location>
        <begin position="37"/>
        <end position="51"/>
    </location>
</feature>
<evidence type="ECO:0000259" key="12">
    <source>
        <dbReference type="PROSITE" id="PS50157"/>
    </source>
</evidence>
<dbReference type="Pfam" id="PF00096">
    <property type="entry name" value="zf-C2H2"/>
    <property type="match status" value="1"/>
</dbReference>
<gene>
    <name evidence="13" type="ORF">J3R30DRAFT_649095</name>
</gene>
<evidence type="ECO:0000256" key="6">
    <source>
        <dbReference type="ARBA" id="ARBA00023015"/>
    </source>
</evidence>
<dbReference type="GO" id="GO:0031519">
    <property type="term" value="C:PcG protein complex"/>
    <property type="evidence" value="ECO:0007669"/>
    <property type="project" value="TreeGrafter"/>
</dbReference>
<feature type="domain" description="C2H2-type" evidence="12">
    <location>
        <begin position="136"/>
        <end position="166"/>
    </location>
</feature>
<dbReference type="PROSITE" id="PS50157">
    <property type="entry name" value="ZINC_FINGER_C2H2_2"/>
    <property type="match status" value="2"/>
</dbReference>
<reference evidence="13" key="1">
    <citation type="submission" date="2022-08" db="EMBL/GenBank/DDBJ databases">
        <title>A Global Phylogenomic Analysis of the Shiitake Genus Lentinula.</title>
        <authorList>
            <consortium name="DOE Joint Genome Institute"/>
            <person name="Sierra-Patev S."/>
            <person name="Min B."/>
            <person name="Naranjo-Ortiz M."/>
            <person name="Looney B."/>
            <person name="Konkel Z."/>
            <person name="Slot J.C."/>
            <person name="Sakamoto Y."/>
            <person name="Steenwyk J.L."/>
            <person name="Rokas A."/>
            <person name="Carro J."/>
            <person name="Camarero S."/>
            <person name="Ferreira P."/>
            <person name="Molpeceres G."/>
            <person name="Ruiz-Duenas F.J."/>
            <person name="Serrano A."/>
            <person name="Henrissat B."/>
            <person name="Drula E."/>
            <person name="Hughes K.W."/>
            <person name="Mata J.L."/>
            <person name="Ishikawa N.K."/>
            <person name="Vargas-Isla R."/>
            <person name="Ushijima S."/>
            <person name="Smith C.A."/>
            <person name="Ahrendt S."/>
            <person name="Andreopoulos W."/>
            <person name="He G."/>
            <person name="Labutti K."/>
            <person name="Lipzen A."/>
            <person name="Ng V."/>
            <person name="Riley R."/>
            <person name="Sandor L."/>
            <person name="Barry K."/>
            <person name="Martinez A.T."/>
            <person name="Xiao Y."/>
            <person name="Gibbons J.G."/>
            <person name="Terashima K."/>
            <person name="Grigoriev I.V."/>
            <person name="Hibbett D.S."/>
        </authorList>
    </citation>
    <scope>NUCLEOTIDE SEQUENCE</scope>
    <source>
        <strain evidence="13">JLM2183</strain>
    </source>
</reference>
<dbReference type="SUPFAM" id="SSF57667">
    <property type="entry name" value="beta-beta-alpha zinc fingers"/>
    <property type="match status" value="1"/>
</dbReference>
<evidence type="ECO:0000256" key="8">
    <source>
        <dbReference type="ARBA" id="ARBA00023163"/>
    </source>
</evidence>
<keyword evidence="3" id="KW-0677">Repeat</keyword>
<proteinExistence type="predicted"/>
<evidence type="ECO:0000256" key="2">
    <source>
        <dbReference type="ARBA" id="ARBA00022723"/>
    </source>
</evidence>
<dbReference type="Pfam" id="PF13894">
    <property type="entry name" value="zf-C2H2_4"/>
    <property type="match status" value="1"/>
</dbReference>
<dbReference type="EMBL" id="JAOTPV010000016">
    <property type="protein sequence ID" value="KAJ4474232.1"/>
    <property type="molecule type" value="Genomic_DNA"/>
</dbReference>
<dbReference type="GO" id="GO:0000978">
    <property type="term" value="F:RNA polymerase II cis-regulatory region sequence-specific DNA binding"/>
    <property type="evidence" value="ECO:0007669"/>
    <property type="project" value="TreeGrafter"/>
</dbReference>
<sequence>MKSLRAATKPSSSTSGLPSSDASQLRSNTSVYYPERSASSPQQQHISQSSSGYPYLSRVHEVGQKQPPTTTIPLASNHATSSKSNSTHEVHWQESTHETSSLRGKPGYICDYCGKAFLRPSALKTHVISHTGDQDFVCPEVGCSRRFGVRSNMLRHVRLVHRNLRYSSGEPLSQDEWETGS</sequence>
<dbReference type="InterPro" id="IPR013087">
    <property type="entry name" value="Znf_C2H2_type"/>
</dbReference>
<evidence type="ECO:0000256" key="9">
    <source>
        <dbReference type="ARBA" id="ARBA00023242"/>
    </source>
</evidence>
<feature type="compositionally biased region" description="Polar residues" evidence="11">
    <location>
        <begin position="66"/>
        <end position="85"/>
    </location>
</feature>
<comment type="caution">
    <text evidence="13">The sequence shown here is derived from an EMBL/GenBank/DDBJ whole genome shotgun (WGS) entry which is preliminary data.</text>
</comment>
<dbReference type="GO" id="GO:0008270">
    <property type="term" value="F:zinc ion binding"/>
    <property type="evidence" value="ECO:0007669"/>
    <property type="project" value="UniProtKB-KW"/>
</dbReference>
<dbReference type="Proteomes" id="UP001150266">
    <property type="component" value="Unassembled WGS sequence"/>
</dbReference>
<evidence type="ECO:0000313" key="14">
    <source>
        <dbReference type="Proteomes" id="UP001150266"/>
    </source>
</evidence>
<dbReference type="AlphaFoldDB" id="A0A9W9A733"/>
<keyword evidence="9" id="KW-0539">Nucleus</keyword>
<keyword evidence="6" id="KW-0805">Transcription regulation</keyword>
<dbReference type="PANTHER" id="PTHR14003">
    <property type="entry name" value="TRANSCRIPTIONAL REPRESSOR PROTEIN YY"/>
    <property type="match status" value="1"/>
</dbReference>
<organism evidence="13 14">
    <name type="scientific">Lentinula aciculospora</name>
    <dbReference type="NCBI Taxonomy" id="153920"/>
    <lineage>
        <taxon>Eukaryota</taxon>
        <taxon>Fungi</taxon>
        <taxon>Dikarya</taxon>
        <taxon>Basidiomycota</taxon>
        <taxon>Agaricomycotina</taxon>
        <taxon>Agaricomycetes</taxon>
        <taxon>Agaricomycetidae</taxon>
        <taxon>Agaricales</taxon>
        <taxon>Marasmiineae</taxon>
        <taxon>Omphalotaceae</taxon>
        <taxon>Lentinula</taxon>
    </lineage>
</organism>
<dbReference type="GO" id="GO:0005667">
    <property type="term" value="C:transcription regulator complex"/>
    <property type="evidence" value="ECO:0007669"/>
    <property type="project" value="TreeGrafter"/>
</dbReference>
<evidence type="ECO:0000256" key="10">
    <source>
        <dbReference type="PROSITE-ProRule" id="PRU00042"/>
    </source>
</evidence>
<accession>A0A9W9A733</accession>
<feature type="region of interest" description="Disordered" evidence="11">
    <location>
        <begin position="1"/>
        <end position="102"/>
    </location>
</feature>
<feature type="domain" description="C2H2-type" evidence="12">
    <location>
        <begin position="108"/>
        <end position="135"/>
    </location>
</feature>
<keyword evidence="5" id="KW-0862">Zinc</keyword>
<comment type="subcellular location">
    <subcellularLocation>
        <location evidence="1">Nucleus</location>
    </subcellularLocation>
</comment>
<dbReference type="FunFam" id="3.30.160.60:FF:001228">
    <property type="entry name" value="Zinc finger protein 236"/>
    <property type="match status" value="1"/>
</dbReference>
<keyword evidence="8" id="KW-0804">Transcription</keyword>
<dbReference type="GO" id="GO:0000981">
    <property type="term" value="F:DNA-binding transcription factor activity, RNA polymerase II-specific"/>
    <property type="evidence" value="ECO:0007669"/>
    <property type="project" value="TreeGrafter"/>
</dbReference>
<dbReference type="Gene3D" id="3.30.160.60">
    <property type="entry name" value="Classic Zinc Finger"/>
    <property type="match status" value="2"/>
</dbReference>
<dbReference type="PROSITE" id="PS00028">
    <property type="entry name" value="ZINC_FINGER_C2H2_1"/>
    <property type="match status" value="2"/>
</dbReference>
<keyword evidence="2" id="KW-0479">Metal-binding</keyword>
<keyword evidence="14" id="KW-1185">Reference proteome</keyword>
<feature type="compositionally biased region" description="Basic and acidic residues" evidence="11">
    <location>
        <begin position="86"/>
        <end position="97"/>
    </location>
</feature>
<protein>
    <recommendedName>
        <fullName evidence="12">C2H2-type domain-containing protein</fullName>
    </recommendedName>
</protein>
<dbReference type="SMART" id="SM00355">
    <property type="entry name" value="ZnF_C2H2"/>
    <property type="match status" value="2"/>
</dbReference>
<keyword evidence="7" id="KW-0238">DNA-binding</keyword>
<dbReference type="PANTHER" id="PTHR14003:SF19">
    <property type="entry name" value="YY2 TRANSCRIPTION FACTOR"/>
    <property type="match status" value="1"/>
</dbReference>
<evidence type="ECO:0000313" key="13">
    <source>
        <dbReference type="EMBL" id="KAJ4474232.1"/>
    </source>
</evidence>
<evidence type="ECO:0000256" key="4">
    <source>
        <dbReference type="ARBA" id="ARBA00022771"/>
    </source>
</evidence>
<keyword evidence="4 10" id="KW-0863">Zinc-finger</keyword>